<gene>
    <name evidence="2" type="ORF">SAMN05444141_103260</name>
</gene>
<evidence type="ECO:0000313" key="3">
    <source>
        <dbReference type="Proteomes" id="UP000183371"/>
    </source>
</evidence>
<dbReference type="RefSeq" id="WP_054785136.1">
    <property type="nucleotide sequence ID" value="NZ_FPBD01000003.1"/>
</dbReference>
<evidence type="ECO:0000256" key="1">
    <source>
        <dbReference type="SAM" id="Phobius"/>
    </source>
</evidence>
<proteinExistence type="predicted"/>
<keyword evidence="1" id="KW-0812">Transmembrane</keyword>
<protein>
    <recommendedName>
        <fullName evidence="4">Signal peptidase I</fullName>
    </recommendedName>
</protein>
<dbReference type="AlphaFoldDB" id="A0A1I7APJ3"/>
<feature type="transmembrane region" description="Helical" evidence="1">
    <location>
        <begin position="15"/>
        <end position="35"/>
    </location>
</feature>
<dbReference type="Gene3D" id="2.10.109.10">
    <property type="entry name" value="Umud Fragment, subunit A"/>
    <property type="match status" value="1"/>
</dbReference>
<reference evidence="3" key="1">
    <citation type="submission" date="2016-10" db="EMBL/GenBank/DDBJ databases">
        <authorList>
            <person name="Varghese N."/>
            <person name="Submissions S."/>
        </authorList>
    </citation>
    <scope>NUCLEOTIDE SEQUENCE [LARGE SCALE GENOMIC DNA]</scope>
    <source>
        <strain evidence="3">DSM 17465</strain>
    </source>
</reference>
<keyword evidence="1" id="KW-1133">Transmembrane helix</keyword>
<keyword evidence="1" id="KW-0472">Membrane</keyword>
<dbReference type="EMBL" id="FPBD01000003">
    <property type="protein sequence ID" value="SFT76880.1"/>
    <property type="molecule type" value="Genomic_DNA"/>
</dbReference>
<keyword evidence="3" id="KW-1185">Reference proteome</keyword>
<dbReference type="InterPro" id="IPR036286">
    <property type="entry name" value="LexA/Signal_pep-like_sf"/>
</dbReference>
<evidence type="ECO:0000313" key="2">
    <source>
        <dbReference type="EMBL" id="SFT76880.1"/>
    </source>
</evidence>
<evidence type="ECO:0008006" key="4">
    <source>
        <dbReference type="Google" id="ProtNLM"/>
    </source>
</evidence>
<sequence>MSSEKDSGFFLRENLLGITPWIAFFGALMLLGRFYDTLPTSFDKTLTGLEPRSVYLQMKGNNACVGDVVFFRSLEKKAFYVRQVSASSGDIFHITPTSYAINEQSFTHSPKWQEAALKQSNGKTDITIPEEHYLIVNRDFGADWAKNDWAYEIIPQAQIRKRVTHIIFTPNLSRVGEKISNDCSA</sequence>
<dbReference type="Proteomes" id="UP000183371">
    <property type="component" value="Unassembled WGS sequence"/>
</dbReference>
<dbReference type="SUPFAM" id="SSF51306">
    <property type="entry name" value="LexA/Signal peptidase"/>
    <property type="match status" value="1"/>
</dbReference>
<accession>A0A1I7APJ3</accession>
<name>A0A1I7APJ3_9HYPH</name>
<organism evidence="2 3">
    <name type="scientific">Pseudovibrio denitrificans</name>
    <dbReference type="NCBI Taxonomy" id="258256"/>
    <lineage>
        <taxon>Bacteria</taxon>
        <taxon>Pseudomonadati</taxon>
        <taxon>Pseudomonadota</taxon>
        <taxon>Alphaproteobacteria</taxon>
        <taxon>Hyphomicrobiales</taxon>
        <taxon>Stappiaceae</taxon>
        <taxon>Pseudovibrio</taxon>
    </lineage>
</organism>